<dbReference type="Proteomes" id="UP000054742">
    <property type="component" value="Unassembled WGS sequence"/>
</dbReference>
<sequence>MNTAAIFKISTSATTVRPVGLVDIDFTELNMLPNDKHFTLKRALLNAYRELGIRDIYGFTNMDFKTMDSEHQHLLGGERVHTINPGRNSATNGEERVSCSRDDNSC</sequence>
<dbReference type="EMBL" id="LNXV01000003">
    <property type="protein sequence ID" value="KTC87064.1"/>
    <property type="molecule type" value="Genomic_DNA"/>
</dbReference>
<dbReference type="RefSeq" id="WP_058440399.1">
    <property type="nucleotide sequence ID" value="NZ_CAAAHU010000001.1"/>
</dbReference>
<feature type="region of interest" description="Disordered" evidence="1">
    <location>
        <begin position="81"/>
        <end position="106"/>
    </location>
</feature>
<gene>
    <name evidence="2" type="ORF">Lbru_0293</name>
</gene>
<accession>A0A0W0SUK3</accession>
<dbReference type="STRING" id="29422.Lbru_0293"/>
<dbReference type="PATRIC" id="fig|29422.6.peg.306"/>
<proteinExistence type="predicted"/>
<name>A0A0W0SUK3_9GAMM</name>
<feature type="compositionally biased region" description="Basic and acidic residues" evidence="1">
    <location>
        <begin position="93"/>
        <end position="106"/>
    </location>
</feature>
<comment type="caution">
    <text evidence="2">The sequence shown here is derived from an EMBL/GenBank/DDBJ whole genome shotgun (WGS) entry which is preliminary data.</text>
</comment>
<dbReference type="AlphaFoldDB" id="A0A0W0SUK3"/>
<organism evidence="2 3">
    <name type="scientific">Legionella brunensis</name>
    <dbReference type="NCBI Taxonomy" id="29422"/>
    <lineage>
        <taxon>Bacteria</taxon>
        <taxon>Pseudomonadati</taxon>
        <taxon>Pseudomonadota</taxon>
        <taxon>Gammaproteobacteria</taxon>
        <taxon>Legionellales</taxon>
        <taxon>Legionellaceae</taxon>
        <taxon>Legionella</taxon>
    </lineage>
</organism>
<dbReference type="OrthoDB" id="5654404at2"/>
<keyword evidence="3" id="KW-1185">Reference proteome</keyword>
<evidence type="ECO:0000256" key="1">
    <source>
        <dbReference type="SAM" id="MobiDB-lite"/>
    </source>
</evidence>
<evidence type="ECO:0000313" key="3">
    <source>
        <dbReference type="Proteomes" id="UP000054742"/>
    </source>
</evidence>
<protein>
    <submittedName>
        <fullName evidence="2">Uncharacterized protein</fullName>
    </submittedName>
</protein>
<evidence type="ECO:0000313" key="2">
    <source>
        <dbReference type="EMBL" id="KTC87064.1"/>
    </source>
</evidence>
<reference evidence="2 3" key="1">
    <citation type="submission" date="2015-11" db="EMBL/GenBank/DDBJ databases">
        <title>Genomic analysis of 38 Legionella species identifies large and diverse effector repertoires.</title>
        <authorList>
            <person name="Burstein D."/>
            <person name="Amaro F."/>
            <person name="Zusman T."/>
            <person name="Lifshitz Z."/>
            <person name="Cohen O."/>
            <person name="Gilbert J.A."/>
            <person name="Pupko T."/>
            <person name="Shuman H.A."/>
            <person name="Segal G."/>
        </authorList>
    </citation>
    <scope>NUCLEOTIDE SEQUENCE [LARGE SCALE GENOMIC DNA]</scope>
    <source>
        <strain evidence="2 3">ATCC 43878</strain>
    </source>
</reference>